<name>A0ABP0R589_9DINO</name>
<keyword evidence="1" id="KW-0472">Membrane</keyword>
<evidence type="ECO:0008006" key="4">
    <source>
        <dbReference type="Google" id="ProtNLM"/>
    </source>
</evidence>
<dbReference type="EMBL" id="CAXAMN010025472">
    <property type="protein sequence ID" value="CAK9095409.1"/>
    <property type="molecule type" value="Genomic_DNA"/>
</dbReference>
<reference evidence="2 3" key="1">
    <citation type="submission" date="2024-02" db="EMBL/GenBank/DDBJ databases">
        <authorList>
            <person name="Chen Y."/>
            <person name="Shah S."/>
            <person name="Dougan E. K."/>
            <person name="Thang M."/>
            <person name="Chan C."/>
        </authorList>
    </citation>
    <scope>NUCLEOTIDE SEQUENCE [LARGE SCALE GENOMIC DNA]</scope>
</reference>
<sequence>MNNGLSMRAKRYNFDGRTGAILRLAMASKPVGDILSPSNSGAGFSSGSNLTRSCCERIGEADISCGMGSVKVLTRTIFVATAVWYSFALGWAFSSARGQRTVRNCSVRDRSSLTRHAVKFMSKRKASYGPVDVEAFYAETITGSGGAPQGLERDLITRFFGDGDFHGHGDHEAALKNFRECLEKGEPFVGSDDGNGWIWAVADLTVQDGLSLELRKSVPYGLRALLVAKQGAVGEMFEKLNWGVVRRRLNELLGQRDAEGNMIPGYQPP</sequence>
<evidence type="ECO:0000313" key="3">
    <source>
        <dbReference type="Proteomes" id="UP001642484"/>
    </source>
</evidence>
<comment type="caution">
    <text evidence="2">The sequence shown here is derived from an EMBL/GenBank/DDBJ whole genome shotgun (WGS) entry which is preliminary data.</text>
</comment>
<gene>
    <name evidence="2" type="ORF">CCMP2556_LOCUS45446</name>
</gene>
<evidence type="ECO:0000256" key="1">
    <source>
        <dbReference type="SAM" id="Phobius"/>
    </source>
</evidence>
<feature type="transmembrane region" description="Helical" evidence="1">
    <location>
        <begin position="72"/>
        <end position="93"/>
    </location>
</feature>
<evidence type="ECO:0000313" key="2">
    <source>
        <dbReference type="EMBL" id="CAK9095409.1"/>
    </source>
</evidence>
<keyword evidence="3" id="KW-1185">Reference proteome</keyword>
<organism evidence="2 3">
    <name type="scientific">Durusdinium trenchii</name>
    <dbReference type="NCBI Taxonomy" id="1381693"/>
    <lineage>
        <taxon>Eukaryota</taxon>
        <taxon>Sar</taxon>
        <taxon>Alveolata</taxon>
        <taxon>Dinophyceae</taxon>
        <taxon>Suessiales</taxon>
        <taxon>Symbiodiniaceae</taxon>
        <taxon>Durusdinium</taxon>
    </lineage>
</organism>
<proteinExistence type="predicted"/>
<protein>
    <recommendedName>
        <fullName evidence="4">SnoaL-like domain-containing protein</fullName>
    </recommendedName>
</protein>
<accession>A0ABP0R589</accession>
<keyword evidence="1" id="KW-0812">Transmembrane</keyword>
<keyword evidence="1" id="KW-1133">Transmembrane helix</keyword>
<dbReference type="Proteomes" id="UP001642484">
    <property type="component" value="Unassembled WGS sequence"/>
</dbReference>